<dbReference type="Proteomes" id="UP000217446">
    <property type="component" value="Unassembled WGS sequence"/>
</dbReference>
<feature type="transmembrane region" description="Helical" evidence="2">
    <location>
        <begin position="114"/>
        <end position="133"/>
    </location>
</feature>
<feature type="transmembrane region" description="Helical" evidence="2">
    <location>
        <begin position="20"/>
        <end position="39"/>
    </location>
</feature>
<feature type="region of interest" description="Disordered" evidence="1">
    <location>
        <begin position="148"/>
        <end position="167"/>
    </location>
</feature>
<gene>
    <name evidence="3" type="ORF">SO3561_00960</name>
</gene>
<feature type="transmembrane region" description="Helical" evidence="2">
    <location>
        <begin position="64"/>
        <end position="82"/>
    </location>
</feature>
<organism evidence="3 4">
    <name type="scientific">Streptomyces olivochromogenes</name>
    <dbReference type="NCBI Taxonomy" id="1963"/>
    <lineage>
        <taxon>Bacteria</taxon>
        <taxon>Bacillati</taxon>
        <taxon>Actinomycetota</taxon>
        <taxon>Actinomycetes</taxon>
        <taxon>Kitasatosporales</taxon>
        <taxon>Streptomycetaceae</taxon>
        <taxon>Streptomyces</taxon>
    </lineage>
</organism>
<dbReference type="AlphaFoldDB" id="A0A250V5K8"/>
<name>A0A250V5K8_STROL</name>
<keyword evidence="2" id="KW-0472">Membrane</keyword>
<evidence type="ECO:0000256" key="2">
    <source>
        <dbReference type="SAM" id="Phobius"/>
    </source>
</evidence>
<sequence length="167" mass="18409">MIRTLAPERPAYLRAVRASAWYDLVVTAGFATPWTYALVHDALSSSGNALGLGALPELDPVQTLYANLMGSVVVVWAVLRIVRPLPVHGLLDGIARTLFAAWQAYALAHGAMRLLWLFFGVEVMFGLVQLVPWGRNRNMPWWRNRNTNPLDTEAGPAVGHPLPTEGR</sequence>
<comment type="caution">
    <text evidence="3">The sequence shown here is derived from an EMBL/GenBank/DDBJ whole genome shotgun (WGS) entry which is preliminary data.</text>
</comment>
<dbReference type="EMBL" id="BDQI01000001">
    <property type="protein sequence ID" value="GAX49471.1"/>
    <property type="molecule type" value="Genomic_DNA"/>
</dbReference>
<evidence type="ECO:0000313" key="3">
    <source>
        <dbReference type="EMBL" id="GAX49471.1"/>
    </source>
</evidence>
<evidence type="ECO:0000313" key="4">
    <source>
        <dbReference type="Proteomes" id="UP000217446"/>
    </source>
</evidence>
<reference evidence="4" key="1">
    <citation type="submission" date="2017-05" db="EMBL/GenBank/DDBJ databases">
        <title>Streptomyces olivochromogenes NBRC 3561 whole genome shotgun sequence.</title>
        <authorList>
            <person name="Dohra H."/>
            <person name="Kodani S."/>
        </authorList>
    </citation>
    <scope>NUCLEOTIDE SEQUENCE [LARGE SCALE GENOMIC DNA]</scope>
    <source>
        <strain evidence="4">NBRC 3561</strain>
    </source>
</reference>
<keyword evidence="4" id="KW-1185">Reference proteome</keyword>
<evidence type="ECO:0000256" key="1">
    <source>
        <dbReference type="SAM" id="MobiDB-lite"/>
    </source>
</evidence>
<protein>
    <submittedName>
        <fullName evidence="3">Uncharacterized protein</fullName>
    </submittedName>
</protein>
<keyword evidence="2" id="KW-1133">Transmembrane helix</keyword>
<dbReference type="STRING" id="1963.AQJ27_01225"/>
<dbReference type="RefSeq" id="WP_067360298.1">
    <property type="nucleotide sequence ID" value="NZ_BDQI01000001.1"/>
</dbReference>
<keyword evidence="2" id="KW-0812">Transmembrane</keyword>
<proteinExistence type="predicted"/>
<accession>A0A250V5K8</accession>